<protein>
    <recommendedName>
        <fullName evidence="3">Kinesin light chain</fullName>
    </recommendedName>
</protein>
<dbReference type="PANTHER" id="PTHR46284">
    <property type="entry name" value="PROTEIN KINESIN LIGHT CHAIN-RELATED 3"/>
    <property type="match status" value="1"/>
</dbReference>
<reference evidence="1" key="1">
    <citation type="submission" date="2024-03" db="EMBL/GenBank/DDBJ databases">
        <title>WGS assembly of Saponaria officinalis var. Norfolk2.</title>
        <authorList>
            <person name="Jenkins J."/>
            <person name="Shu S."/>
            <person name="Grimwood J."/>
            <person name="Barry K."/>
            <person name="Goodstein D."/>
            <person name="Schmutz J."/>
            <person name="Leebens-Mack J."/>
            <person name="Osbourn A."/>
        </authorList>
    </citation>
    <scope>NUCLEOTIDE SEQUENCE [LARGE SCALE GENOMIC DNA]</scope>
    <source>
        <strain evidence="1">JIC</strain>
    </source>
</reference>
<organism evidence="1 2">
    <name type="scientific">Saponaria officinalis</name>
    <name type="common">Common soapwort</name>
    <name type="synonym">Lychnis saponaria</name>
    <dbReference type="NCBI Taxonomy" id="3572"/>
    <lineage>
        <taxon>Eukaryota</taxon>
        <taxon>Viridiplantae</taxon>
        <taxon>Streptophyta</taxon>
        <taxon>Embryophyta</taxon>
        <taxon>Tracheophyta</taxon>
        <taxon>Spermatophyta</taxon>
        <taxon>Magnoliopsida</taxon>
        <taxon>eudicotyledons</taxon>
        <taxon>Gunneridae</taxon>
        <taxon>Pentapetalae</taxon>
        <taxon>Caryophyllales</taxon>
        <taxon>Caryophyllaceae</taxon>
        <taxon>Caryophylleae</taxon>
        <taxon>Saponaria</taxon>
    </lineage>
</organism>
<gene>
    <name evidence="1" type="ORF">RND81_04G176100</name>
</gene>
<dbReference type="Pfam" id="PF13181">
    <property type="entry name" value="TPR_8"/>
    <property type="match status" value="1"/>
</dbReference>
<sequence length="719" mass="79508">MPVEEISTVNIESSLSRNGSLRHLKKNLKQHASPISPLSPDSMSSSSFDLAVADGADYSIEKLYQNICDMECSDGSQSVHSFTTYGNESRIDSELRFLVGAHDGGTKEDIKEVVVVEKKVVIPQKVSKWKKPGNIVKGIASNVKCINPIAANVKCINPITANVKCINPKPPVGKMTTRKRRSVSFDDKNYVIRRVVDGRGNVEKGTNNPDLGPYLLKKAKDIISKGDTDKKAFELLLRAKKCFENSVYEKPNLDYVMCLHILASIYCGTGQHKEAIPVLERAIEIPNVELGQNHSLAKFVGCMQLGDIYAMLGHVEQSIVHYKQGLEIQKGTLGAEDPRFGRTCRYVAEAYVQAFEFDEAEKLCQMALDIHRENGSSFSIEEAADRRLMGLICESNGNHEAALEHYRLASRALCTTGQDSEVALLDCSIGDAYLVLARYDEAVFSYKKALSYFKSSKGKNPLAVALVFVRLAELYAKVGKFGDSKSYSEKALKIYTKQSTLGTNADDIANGLTELATIYESMNELDQALKLLEMSLGMYSSAPGQKSVVAGVEAQIGVMNYMLGNYSQCFEYLKSSVSDFEASGEKKSSLYGITLNQLGLTCVQLNEISEAAEYFEEAKGILEREYGMSHPDTLGVYSNLAGACDALGRWDDALDLLEYIVLTREEKLGTADPVADDEKRRLAELLNEAGKTRRRKSRSLEALLDRKTQIITRKVTRLM</sequence>
<proteinExistence type="predicted"/>
<dbReference type="PANTHER" id="PTHR46284:SF1">
    <property type="entry name" value="PROTEIN KINESIN LIGHT CHAIN-RELATED 2"/>
    <property type="match status" value="1"/>
</dbReference>
<dbReference type="SMART" id="SM00028">
    <property type="entry name" value="TPR"/>
    <property type="match status" value="9"/>
</dbReference>
<dbReference type="SUPFAM" id="SSF48452">
    <property type="entry name" value="TPR-like"/>
    <property type="match status" value="3"/>
</dbReference>
<accession>A0AAW1LP56</accession>
<dbReference type="EMBL" id="JBDFQZ010000004">
    <property type="protein sequence ID" value="KAK9734993.1"/>
    <property type="molecule type" value="Genomic_DNA"/>
</dbReference>
<keyword evidence="2" id="KW-1185">Reference proteome</keyword>
<dbReference type="InterPro" id="IPR011990">
    <property type="entry name" value="TPR-like_helical_dom_sf"/>
</dbReference>
<evidence type="ECO:0000313" key="2">
    <source>
        <dbReference type="Proteomes" id="UP001443914"/>
    </source>
</evidence>
<dbReference type="Gene3D" id="1.25.40.10">
    <property type="entry name" value="Tetratricopeptide repeat domain"/>
    <property type="match status" value="5"/>
</dbReference>
<dbReference type="Proteomes" id="UP001443914">
    <property type="component" value="Unassembled WGS sequence"/>
</dbReference>
<dbReference type="Pfam" id="PF13424">
    <property type="entry name" value="TPR_12"/>
    <property type="match status" value="3"/>
</dbReference>
<dbReference type="InterPro" id="IPR019734">
    <property type="entry name" value="TPR_rpt"/>
</dbReference>
<dbReference type="AlphaFoldDB" id="A0AAW1LP56"/>
<evidence type="ECO:0008006" key="3">
    <source>
        <dbReference type="Google" id="ProtNLM"/>
    </source>
</evidence>
<dbReference type="Pfam" id="PF13374">
    <property type="entry name" value="TPR_10"/>
    <property type="match status" value="2"/>
</dbReference>
<comment type="caution">
    <text evidence="1">The sequence shown here is derived from an EMBL/GenBank/DDBJ whole genome shotgun (WGS) entry which is preliminary data.</text>
</comment>
<evidence type="ECO:0000313" key="1">
    <source>
        <dbReference type="EMBL" id="KAK9734993.1"/>
    </source>
</evidence>
<name>A0AAW1LP56_SAPOF</name>